<dbReference type="Proteomes" id="UP000542125">
    <property type="component" value="Unassembled WGS sequence"/>
</dbReference>
<proteinExistence type="inferred from homology"/>
<dbReference type="Pfam" id="PF00580">
    <property type="entry name" value="UvrD-helicase"/>
    <property type="match status" value="1"/>
</dbReference>
<gene>
    <name evidence="16" type="ORF">FHW18_005276</name>
</gene>
<dbReference type="InterPro" id="IPR000212">
    <property type="entry name" value="DNA_helicase_UvrD/REP"/>
</dbReference>
<evidence type="ECO:0000256" key="1">
    <source>
        <dbReference type="ARBA" id="ARBA00009922"/>
    </source>
</evidence>
<dbReference type="EC" id="5.6.2.4" evidence="9"/>
<comment type="catalytic activity">
    <reaction evidence="8">
        <text>Couples ATP hydrolysis with the unwinding of duplex DNA by translocating in the 3'-5' direction.</text>
        <dbReference type="EC" id="5.6.2.4"/>
    </reaction>
</comment>
<evidence type="ECO:0000256" key="8">
    <source>
        <dbReference type="ARBA" id="ARBA00034617"/>
    </source>
</evidence>
<dbReference type="SUPFAM" id="SSF52540">
    <property type="entry name" value="P-loop containing nucleoside triphosphate hydrolases"/>
    <property type="match status" value="1"/>
</dbReference>
<sequence length="759" mass="83202">MASLLLTPEQRQIIGHPGRALLIGAVAGSGKTTTLAHCVAHRERQGMPARDILVLVFTPAAEQVFRQRLAQASASRHVQVATYPAYAKSLLDHWQESGVIDGAAVYLESAEAVRPYLFEAIELASEAQDADPDYSYDLSNLHAEILLNQMSRLKGTLAMRRFDDEPDDELAESLDLPRGLVAICRQYERMRCLDYGSYAFQSEQDLVYDALGILSVETGGPELPRHALIVADEWHDANAGHVDLLAHLTTPGTRIIAAGDREQVIHTWNGADPRYMGEAFLARFPGTERLPLTASFRCGATLSAGAAALTGQPFTSSRTTDTDVQVTTYASQGGDNGSGGDGNSSGTGNGARPGTGDCALKVLDALMQLNQASADARWNDCAVLLRDHHQSIELENTLIEHGVPYQTECFSSYFHRVEVLMLRGILHIVQGTIAPVTTPAEVRGVLRALGMFAGLRYSEAEWTDAERTIARQPDTLRDFHRGQLTRSDEGERAPDPVTRRWRERFAAVCDALIAERNQWNAGRLLQHAATHLNIADTTRRLFVHQHQADAVSRSIAGFIAYAARTGLDAGQFLAALDKAQARSGALKKHAQRLTLSTVRDAKGKEWKHVLLPWLARGEFPDARAEPGEERRLFYVAITRASDTLTLFTPAGEGHPYVQAMRLAARPAAAVRAARAAPAHALTAHTLPTHAVPVQAAPRAPTVSPQLAGRVYLDVPYDEKDAAKQLGAQWDNIQRKWWITPAMPTRLFQKWLRPETGRDA</sequence>
<keyword evidence="6" id="KW-0238">DNA-binding</keyword>
<dbReference type="InterPro" id="IPR013986">
    <property type="entry name" value="DExx_box_DNA_helicase_dom_sf"/>
</dbReference>
<dbReference type="Gene3D" id="3.40.50.300">
    <property type="entry name" value="P-loop containing nucleotide triphosphate hydrolases"/>
    <property type="match status" value="2"/>
</dbReference>
<evidence type="ECO:0000256" key="9">
    <source>
        <dbReference type="ARBA" id="ARBA00034808"/>
    </source>
</evidence>
<comment type="catalytic activity">
    <reaction evidence="11">
        <text>ATP + H2O = ADP + phosphate + H(+)</text>
        <dbReference type="Rhea" id="RHEA:13065"/>
        <dbReference type="ChEBI" id="CHEBI:15377"/>
        <dbReference type="ChEBI" id="CHEBI:15378"/>
        <dbReference type="ChEBI" id="CHEBI:30616"/>
        <dbReference type="ChEBI" id="CHEBI:43474"/>
        <dbReference type="ChEBI" id="CHEBI:456216"/>
        <dbReference type="EC" id="5.6.2.4"/>
    </reaction>
</comment>
<dbReference type="GO" id="GO:0003677">
    <property type="term" value="F:DNA binding"/>
    <property type="evidence" value="ECO:0007669"/>
    <property type="project" value="UniProtKB-KW"/>
</dbReference>
<evidence type="ECO:0000256" key="13">
    <source>
        <dbReference type="SAM" id="MobiDB-lite"/>
    </source>
</evidence>
<feature type="domain" description="UvrD-like helicase ATP-binding" evidence="14">
    <location>
        <begin position="4"/>
        <end position="299"/>
    </location>
</feature>
<keyword evidence="5 12" id="KW-0067">ATP-binding</keyword>
<protein>
    <recommendedName>
        <fullName evidence="9">DNA 3'-5' helicase</fullName>
        <ecNumber evidence="9">5.6.2.4</ecNumber>
    </recommendedName>
    <alternativeName>
        <fullName evidence="10">DNA 3'-5' helicase II</fullName>
    </alternativeName>
</protein>
<evidence type="ECO:0000256" key="10">
    <source>
        <dbReference type="ARBA" id="ARBA00034923"/>
    </source>
</evidence>
<reference evidence="16 17" key="1">
    <citation type="submission" date="2020-07" db="EMBL/GenBank/DDBJ databases">
        <title>Genomic Encyclopedia of Type Strains, Phase IV (KMG-V): Genome sequencing to study the core and pangenomes of soil and plant-associated prokaryotes.</title>
        <authorList>
            <person name="Whitman W."/>
        </authorList>
    </citation>
    <scope>NUCLEOTIDE SEQUENCE [LARGE SCALE GENOMIC DNA]</scope>
    <source>
        <strain evidence="16 17">SAS40</strain>
    </source>
</reference>
<keyword evidence="4 12" id="KW-0347">Helicase</keyword>
<organism evidence="16 17">
    <name type="scientific">Pigmentiphaga litoralis</name>
    <dbReference type="NCBI Taxonomy" id="516702"/>
    <lineage>
        <taxon>Bacteria</taxon>
        <taxon>Pseudomonadati</taxon>
        <taxon>Pseudomonadota</taxon>
        <taxon>Betaproteobacteria</taxon>
        <taxon>Burkholderiales</taxon>
        <taxon>Alcaligenaceae</taxon>
        <taxon>Pigmentiphaga</taxon>
    </lineage>
</organism>
<dbReference type="Pfam" id="PF18974">
    <property type="entry name" value="DUF5710"/>
    <property type="match status" value="1"/>
</dbReference>
<dbReference type="GO" id="GO:0016787">
    <property type="term" value="F:hydrolase activity"/>
    <property type="evidence" value="ECO:0007669"/>
    <property type="project" value="UniProtKB-UniRule"/>
</dbReference>
<dbReference type="GO" id="GO:0043138">
    <property type="term" value="F:3'-5' DNA helicase activity"/>
    <property type="evidence" value="ECO:0007669"/>
    <property type="project" value="UniProtKB-EC"/>
</dbReference>
<dbReference type="PANTHER" id="PTHR11070">
    <property type="entry name" value="UVRD / RECB / PCRA DNA HELICASE FAMILY MEMBER"/>
    <property type="match status" value="1"/>
</dbReference>
<evidence type="ECO:0000256" key="12">
    <source>
        <dbReference type="PROSITE-ProRule" id="PRU00560"/>
    </source>
</evidence>
<evidence type="ECO:0000313" key="16">
    <source>
        <dbReference type="EMBL" id="NYE85957.1"/>
    </source>
</evidence>
<keyword evidence="17" id="KW-1185">Reference proteome</keyword>
<dbReference type="InterPro" id="IPR043764">
    <property type="entry name" value="DUF5710"/>
</dbReference>
<dbReference type="PROSITE" id="PS51217">
    <property type="entry name" value="UVRD_HELICASE_CTER"/>
    <property type="match status" value="1"/>
</dbReference>
<dbReference type="GO" id="GO:0000725">
    <property type="term" value="P:recombinational repair"/>
    <property type="evidence" value="ECO:0007669"/>
    <property type="project" value="TreeGrafter"/>
</dbReference>
<evidence type="ECO:0000256" key="6">
    <source>
        <dbReference type="ARBA" id="ARBA00023125"/>
    </source>
</evidence>
<dbReference type="Gene3D" id="1.10.486.10">
    <property type="entry name" value="PCRA, domain 4"/>
    <property type="match status" value="1"/>
</dbReference>
<dbReference type="GO" id="GO:0005524">
    <property type="term" value="F:ATP binding"/>
    <property type="evidence" value="ECO:0007669"/>
    <property type="project" value="UniProtKB-UniRule"/>
</dbReference>
<keyword evidence="2 12" id="KW-0547">Nucleotide-binding</keyword>
<keyword evidence="3 12" id="KW-0378">Hydrolase</keyword>
<feature type="region of interest" description="Disordered" evidence="13">
    <location>
        <begin position="328"/>
        <end position="352"/>
    </location>
</feature>
<evidence type="ECO:0000256" key="7">
    <source>
        <dbReference type="ARBA" id="ARBA00023235"/>
    </source>
</evidence>
<comment type="caution">
    <text evidence="16">The sequence shown here is derived from an EMBL/GenBank/DDBJ whole genome shotgun (WGS) entry which is preliminary data.</text>
</comment>
<comment type="similarity">
    <text evidence="1">Belongs to the helicase family. UvrD subfamily.</text>
</comment>
<feature type="compositionally biased region" description="Gly residues" evidence="13">
    <location>
        <begin position="334"/>
        <end position="352"/>
    </location>
</feature>
<dbReference type="InterPro" id="IPR014016">
    <property type="entry name" value="UvrD-like_ATP-bd"/>
</dbReference>
<name>A0A7Y9IZM5_9BURK</name>
<evidence type="ECO:0000256" key="11">
    <source>
        <dbReference type="ARBA" id="ARBA00048988"/>
    </source>
</evidence>
<dbReference type="EMBL" id="JACBYR010000003">
    <property type="protein sequence ID" value="NYE85957.1"/>
    <property type="molecule type" value="Genomic_DNA"/>
</dbReference>
<dbReference type="InterPro" id="IPR027417">
    <property type="entry name" value="P-loop_NTPase"/>
</dbReference>
<dbReference type="PROSITE" id="PS51198">
    <property type="entry name" value="UVRD_HELICASE_ATP_BIND"/>
    <property type="match status" value="1"/>
</dbReference>
<dbReference type="Gene3D" id="1.10.10.160">
    <property type="match status" value="1"/>
</dbReference>
<dbReference type="AlphaFoldDB" id="A0A7Y9IZM5"/>
<dbReference type="PANTHER" id="PTHR11070:SF2">
    <property type="entry name" value="ATP-DEPENDENT DNA HELICASE SRS2"/>
    <property type="match status" value="1"/>
</dbReference>
<keyword evidence="7" id="KW-0413">Isomerase</keyword>
<dbReference type="Pfam" id="PF13361">
    <property type="entry name" value="UvrD_C"/>
    <property type="match status" value="1"/>
</dbReference>
<feature type="domain" description="UvrD-like helicase C-terminal" evidence="15">
    <location>
        <begin position="305"/>
        <end position="603"/>
    </location>
</feature>
<dbReference type="InterPro" id="IPR014017">
    <property type="entry name" value="DNA_helicase_UvrD-like_C"/>
</dbReference>
<evidence type="ECO:0000259" key="15">
    <source>
        <dbReference type="PROSITE" id="PS51217"/>
    </source>
</evidence>
<evidence type="ECO:0000256" key="2">
    <source>
        <dbReference type="ARBA" id="ARBA00022741"/>
    </source>
</evidence>
<evidence type="ECO:0000259" key="14">
    <source>
        <dbReference type="PROSITE" id="PS51198"/>
    </source>
</evidence>
<evidence type="ECO:0000313" key="17">
    <source>
        <dbReference type="Proteomes" id="UP000542125"/>
    </source>
</evidence>
<evidence type="ECO:0000256" key="4">
    <source>
        <dbReference type="ARBA" id="ARBA00022806"/>
    </source>
</evidence>
<accession>A0A7Y9IZM5</accession>
<feature type="binding site" evidence="12">
    <location>
        <begin position="25"/>
        <end position="32"/>
    </location>
    <ligand>
        <name>ATP</name>
        <dbReference type="ChEBI" id="CHEBI:30616"/>
    </ligand>
</feature>
<evidence type="ECO:0000256" key="5">
    <source>
        <dbReference type="ARBA" id="ARBA00022840"/>
    </source>
</evidence>
<dbReference type="RefSeq" id="WP_179590525.1">
    <property type="nucleotide sequence ID" value="NZ_JACBYR010000003.1"/>
</dbReference>
<evidence type="ECO:0000256" key="3">
    <source>
        <dbReference type="ARBA" id="ARBA00022801"/>
    </source>
</evidence>